<protein>
    <submittedName>
        <fullName evidence="9">Intracellular growth attenuator protein IgaA</fullName>
    </submittedName>
</protein>
<keyword evidence="4" id="KW-0997">Cell inner membrane</keyword>
<keyword evidence="3" id="KW-1003">Cell membrane</keyword>
<dbReference type="Pfam" id="PF07095">
    <property type="entry name" value="IgaA"/>
    <property type="match status" value="2"/>
</dbReference>
<evidence type="ECO:0000256" key="5">
    <source>
        <dbReference type="ARBA" id="ARBA00022692"/>
    </source>
</evidence>
<feature type="transmembrane region" description="Helical" evidence="8">
    <location>
        <begin position="387"/>
        <end position="404"/>
    </location>
</feature>
<reference evidence="10" key="1">
    <citation type="submission" date="2016-08" db="EMBL/GenBank/DDBJ databases">
        <authorList>
            <person name="Varghese N."/>
            <person name="Submissions Spin"/>
        </authorList>
    </citation>
    <scope>NUCLEOTIDE SEQUENCE [LARGE SCALE GENOMIC DNA]</scope>
    <source>
        <strain evidence="10">R-53144</strain>
    </source>
</reference>
<evidence type="ECO:0000256" key="3">
    <source>
        <dbReference type="ARBA" id="ARBA00022475"/>
    </source>
</evidence>
<keyword evidence="7 8" id="KW-0472">Membrane</keyword>
<dbReference type="EMBL" id="FMBA01000018">
    <property type="protein sequence ID" value="SCC03574.1"/>
    <property type="molecule type" value="Genomic_DNA"/>
</dbReference>
<keyword evidence="10" id="KW-1185">Reference proteome</keyword>
<feature type="transmembrane region" description="Helical" evidence="8">
    <location>
        <begin position="494"/>
        <end position="511"/>
    </location>
</feature>
<evidence type="ECO:0000256" key="2">
    <source>
        <dbReference type="ARBA" id="ARBA00009494"/>
    </source>
</evidence>
<evidence type="ECO:0000256" key="1">
    <source>
        <dbReference type="ARBA" id="ARBA00004429"/>
    </source>
</evidence>
<evidence type="ECO:0000313" key="10">
    <source>
        <dbReference type="Proteomes" id="UP000199698"/>
    </source>
</evidence>
<dbReference type="GO" id="GO:0005886">
    <property type="term" value="C:plasma membrane"/>
    <property type="evidence" value="ECO:0007669"/>
    <property type="project" value="UniProtKB-SubCell"/>
</dbReference>
<comment type="subcellular location">
    <subcellularLocation>
        <location evidence="1">Cell inner membrane</location>
        <topology evidence="1">Multi-pass membrane protein</topology>
    </subcellularLocation>
</comment>
<evidence type="ECO:0000256" key="6">
    <source>
        <dbReference type="ARBA" id="ARBA00022989"/>
    </source>
</evidence>
<dbReference type="AlphaFoldDB" id="A0A1C4B9W4"/>
<name>A0A1C4B9W4_9GAMM</name>
<gene>
    <name evidence="9" type="ORF">GA0061080_101817</name>
</gene>
<sequence length="866" mass="99594">MDTISTLKIILLLITLFSALIGLSKWSDFKSERKQNKKNLEEFINNRKTTRRLTAEELELITPYLTNKKLVKPYKLKSSLIDSEVSIIEGSCIRHSFYTNSEETDFYYEIDGIEALFPYNLQLFSLSHNVAEVVFTSNYAIVVSFNGYRLDALADFGATPNKKTNIYDSSSFFSDLTRPIKEEEQQLLEPYLNNPTMVGHYEHSSTLVSSDVSIIVGSCIAINHSNNSNDPIYTYQIGDIVVFFPYDMERYVEDINIVQVVVTEHYALVVKINQYDLKTAKQKQEQLQQQRQKQQNKKTYFESAWKSKKEEILPEQNLADANDSIMKFDEEYIEIEPIISYKIVEQRQETPIESSNRNKKNNGILAAVFLALTVILFIKYWYTFDSWLPLFIGLSLLVSIVFYLRKAQSCTLEVNRIKTKIHYKDDIKNRILVGDDRTLKYPAYWTPFLPYKSDEDVDIDVIVKKEKLLRYGNLLSISREIEEFGPPKFIMRNLILFVTAFILSIMTFKLVDITSNLQLATYPLDSNVSVWEIKDAKSLKNSPIKKGDLINIKLKGASCNAESDMYLEDCDKVFINQQIASNIEEAKANSNLVDALFDGDLIKTVRDNDVKQLEKELNSEKNKKNSSYNKEYQPGSVLSKLLHVDRLILTVDQSCQLLEEDKCKRIKLILIKTIKLTDSKLEQWPQLVEYSKQHHNYDKIIVASTLEYLETQISNLQKSMSFYYLEKANTALTNYQQSPQSVSLALANANEIKINYPDEDKDIVLLQTYYNALSGKGGKVNVSGLVTEVDYQNDNTVSNLTIDDDLLYRIYQQRLLSLTSPVFIGVVIFIITALIALSNGIIICCKLIANNQRKNNIIKAYENRIK</sequence>
<organism evidence="9 10">
    <name type="scientific">Gilliamella intestini</name>
    <dbReference type="NCBI Taxonomy" id="1798183"/>
    <lineage>
        <taxon>Bacteria</taxon>
        <taxon>Pseudomonadati</taxon>
        <taxon>Pseudomonadota</taxon>
        <taxon>Gammaproteobacteria</taxon>
        <taxon>Orbales</taxon>
        <taxon>Orbaceae</taxon>
        <taxon>Gilliamella</taxon>
    </lineage>
</organism>
<evidence type="ECO:0000256" key="8">
    <source>
        <dbReference type="SAM" id="Phobius"/>
    </source>
</evidence>
<dbReference type="Proteomes" id="UP000199698">
    <property type="component" value="Unassembled WGS sequence"/>
</dbReference>
<evidence type="ECO:0000256" key="7">
    <source>
        <dbReference type="ARBA" id="ARBA00023136"/>
    </source>
</evidence>
<keyword evidence="6 8" id="KW-1133">Transmembrane helix</keyword>
<comment type="similarity">
    <text evidence="2">Belongs to the IgaA family.</text>
</comment>
<accession>A0A1C4B9W4</accession>
<feature type="transmembrane region" description="Helical" evidence="8">
    <location>
        <begin position="363"/>
        <end position="381"/>
    </location>
</feature>
<dbReference type="OrthoDB" id="8827178at2"/>
<dbReference type="RefSeq" id="WP_091122753.1">
    <property type="nucleotide sequence ID" value="NZ_FMBA01000018.1"/>
</dbReference>
<evidence type="ECO:0000313" key="9">
    <source>
        <dbReference type="EMBL" id="SCC03574.1"/>
    </source>
</evidence>
<evidence type="ECO:0000256" key="4">
    <source>
        <dbReference type="ARBA" id="ARBA00022519"/>
    </source>
</evidence>
<proteinExistence type="inferred from homology"/>
<dbReference type="InterPro" id="IPR010771">
    <property type="entry name" value="IgaA"/>
</dbReference>
<feature type="transmembrane region" description="Helical" evidence="8">
    <location>
        <begin position="6"/>
        <end position="24"/>
    </location>
</feature>
<keyword evidence="5 8" id="KW-0812">Transmembrane</keyword>
<dbReference type="STRING" id="1798183.GA0061080_101817"/>
<feature type="transmembrane region" description="Helical" evidence="8">
    <location>
        <begin position="822"/>
        <end position="849"/>
    </location>
</feature>